<organism evidence="2 3">
    <name type="scientific">Babesia caballi</name>
    <dbReference type="NCBI Taxonomy" id="5871"/>
    <lineage>
        <taxon>Eukaryota</taxon>
        <taxon>Sar</taxon>
        <taxon>Alveolata</taxon>
        <taxon>Apicomplexa</taxon>
        <taxon>Aconoidasida</taxon>
        <taxon>Piroplasmida</taxon>
        <taxon>Babesiidae</taxon>
        <taxon>Babesia</taxon>
    </lineage>
</organism>
<dbReference type="Proteomes" id="UP001497744">
    <property type="component" value="Unassembled WGS sequence"/>
</dbReference>
<sequence length="275" mass="29782">MRWQSALATGSWGIRAIRPSDIAVLPKAATNLRIRTPFGLLVVINRKSARGFFLGVVPFVFWGLGFIYFKCKIRQEHGGWAQQTLTNISDWGLGKFMTDMGYNITNLISIKGSDVANILDSGGIHTFSELSEAYKTASYSSYESFLGKHEANVSKNSISTPLATCLEVTKLFCKSLTQQGKQDEEPLSKIKSILKGFETSLGHHYHELKYQIGDFIRDHLTTHASTAAHPNDSASPAGPVAGTLTTLGLGGGAAAAYIFNLGGARTLINGLLRIG</sequence>
<evidence type="ECO:0000256" key="1">
    <source>
        <dbReference type="SAM" id="Phobius"/>
    </source>
</evidence>
<evidence type="ECO:0000313" key="2">
    <source>
        <dbReference type="EMBL" id="GIX62283.1"/>
    </source>
</evidence>
<reference evidence="2 3" key="1">
    <citation type="submission" date="2021-06" db="EMBL/GenBank/DDBJ databases">
        <title>Genome sequence of Babesia caballi.</title>
        <authorList>
            <person name="Yamagishi J."/>
            <person name="Kidaka T."/>
            <person name="Ochi A."/>
        </authorList>
    </citation>
    <scope>NUCLEOTIDE SEQUENCE [LARGE SCALE GENOMIC DNA]</scope>
    <source>
        <strain evidence="2">USDA-D6B2</strain>
    </source>
</reference>
<feature type="transmembrane region" description="Helical" evidence="1">
    <location>
        <begin position="51"/>
        <end position="69"/>
    </location>
</feature>
<keyword evidence="1" id="KW-0472">Membrane</keyword>
<gene>
    <name evidence="2" type="ORF">BcabD6B2_17180</name>
</gene>
<proteinExistence type="predicted"/>
<dbReference type="GeneID" id="94193764"/>
<evidence type="ECO:0000313" key="3">
    <source>
        <dbReference type="Proteomes" id="UP001497744"/>
    </source>
</evidence>
<dbReference type="RefSeq" id="XP_067714352.1">
    <property type="nucleotide sequence ID" value="XM_067858251.1"/>
</dbReference>
<name>A0AAV4LRB1_BABCB</name>
<dbReference type="EMBL" id="BPLF01000001">
    <property type="protein sequence ID" value="GIX62283.1"/>
    <property type="molecule type" value="Genomic_DNA"/>
</dbReference>
<keyword evidence="1" id="KW-1133">Transmembrane helix</keyword>
<accession>A0AAV4LRB1</accession>
<keyword evidence="1" id="KW-0812">Transmembrane</keyword>
<protein>
    <submittedName>
        <fullName evidence="2">Variant erythrocyte surface antigen-1 family protein</fullName>
    </submittedName>
</protein>
<comment type="caution">
    <text evidence="2">The sequence shown here is derived from an EMBL/GenBank/DDBJ whole genome shotgun (WGS) entry which is preliminary data.</text>
</comment>
<dbReference type="AlphaFoldDB" id="A0AAV4LRB1"/>
<keyword evidence="3" id="KW-1185">Reference proteome</keyword>